<gene>
    <name evidence="1" type="ORF">PV08_08697</name>
</gene>
<evidence type="ECO:0000313" key="2">
    <source>
        <dbReference type="Proteomes" id="UP000053328"/>
    </source>
</evidence>
<dbReference type="Gene3D" id="3.40.50.150">
    <property type="entry name" value="Vaccinia Virus protein VP39"/>
    <property type="match status" value="1"/>
</dbReference>
<dbReference type="AlphaFoldDB" id="A0A0D2BQV0"/>
<proteinExistence type="predicted"/>
<dbReference type="Proteomes" id="UP000053328">
    <property type="component" value="Unassembled WGS sequence"/>
</dbReference>
<accession>A0A0D2BQV0</accession>
<dbReference type="STRING" id="91928.A0A0D2BQV0"/>
<dbReference type="Pfam" id="PF13489">
    <property type="entry name" value="Methyltransf_23"/>
    <property type="match status" value="1"/>
</dbReference>
<dbReference type="OrthoDB" id="2013972at2759"/>
<dbReference type="RefSeq" id="XP_016233725.1">
    <property type="nucleotide sequence ID" value="XM_016383022.1"/>
</dbReference>
<sequence length="367" mass="41341">MASPPEQHAHVEDQAQLFLDADRDSALGEEQHDALSTSSLRSSIFQYRQEHGRTYSSYGERGKYSWSHGQADADHVTDYVLPNDEQELDRLGQYNRLLLSPAELKKKVSCSEFSTLVLGRVAGQLNLASPLASARTDTLDNFANALQADEHPEAVVTGIDVSPVQPVFVPPNVWFEVSDVEQPWTFSYKFDLIFSRMMTGAISDWRKFVQQSFELTAPFSSRCLEVQDISFHLRSNDGSLPEGSALAQWAGYMLQASIVLGAPLDSVESVRDIMIDVGFEDVQQKAYVWPMNSWPKAPHLKRLGTWTFYDFTSSLTGISVALFTRGLGWSATELEAFLVDVRKDMQKTSIHAFWPMYVRCHHLNMNC</sequence>
<reference evidence="1 2" key="1">
    <citation type="submission" date="2015-01" db="EMBL/GenBank/DDBJ databases">
        <title>The Genome Sequence of Exophiala spinifera CBS89968.</title>
        <authorList>
            <consortium name="The Broad Institute Genomics Platform"/>
            <person name="Cuomo C."/>
            <person name="de Hoog S."/>
            <person name="Gorbushina A."/>
            <person name="Stielow B."/>
            <person name="Teixiera M."/>
            <person name="Abouelleil A."/>
            <person name="Chapman S.B."/>
            <person name="Priest M."/>
            <person name="Young S.K."/>
            <person name="Wortman J."/>
            <person name="Nusbaum C."/>
            <person name="Birren B."/>
        </authorList>
    </citation>
    <scope>NUCLEOTIDE SEQUENCE [LARGE SCALE GENOMIC DNA]</scope>
    <source>
        <strain evidence="1 2">CBS 89968</strain>
    </source>
</reference>
<dbReference type="SUPFAM" id="SSF53335">
    <property type="entry name" value="S-adenosyl-L-methionine-dependent methyltransferases"/>
    <property type="match status" value="1"/>
</dbReference>
<dbReference type="GeneID" id="27335780"/>
<protein>
    <recommendedName>
        <fullName evidence="3">Methyltransferase type 11 domain-containing protein</fullName>
    </recommendedName>
</protein>
<keyword evidence="2" id="KW-1185">Reference proteome</keyword>
<dbReference type="HOGENOM" id="CLU_010595_1_2_1"/>
<dbReference type="EMBL" id="KN847497">
    <property type="protein sequence ID" value="KIW13509.1"/>
    <property type="molecule type" value="Genomic_DNA"/>
</dbReference>
<name>A0A0D2BQV0_9EURO</name>
<evidence type="ECO:0008006" key="3">
    <source>
        <dbReference type="Google" id="ProtNLM"/>
    </source>
</evidence>
<organism evidence="1 2">
    <name type="scientific">Exophiala spinifera</name>
    <dbReference type="NCBI Taxonomy" id="91928"/>
    <lineage>
        <taxon>Eukaryota</taxon>
        <taxon>Fungi</taxon>
        <taxon>Dikarya</taxon>
        <taxon>Ascomycota</taxon>
        <taxon>Pezizomycotina</taxon>
        <taxon>Eurotiomycetes</taxon>
        <taxon>Chaetothyriomycetidae</taxon>
        <taxon>Chaetothyriales</taxon>
        <taxon>Herpotrichiellaceae</taxon>
        <taxon>Exophiala</taxon>
    </lineage>
</organism>
<evidence type="ECO:0000313" key="1">
    <source>
        <dbReference type="EMBL" id="KIW13509.1"/>
    </source>
</evidence>
<dbReference type="InterPro" id="IPR029063">
    <property type="entry name" value="SAM-dependent_MTases_sf"/>
</dbReference>
<dbReference type="VEuPathDB" id="FungiDB:PV08_08697"/>